<sequence length="75" mass="8404">MGCSLDSEKISDEDEDMKSIRPHVDKPSKTYATLPKAFVTKPNKPVRPPDDLNKKQTVTWKKLLLLLVGSAPKQV</sequence>
<accession>A0A644WYY7</accession>
<protein>
    <submittedName>
        <fullName evidence="2">Uncharacterized protein</fullName>
    </submittedName>
</protein>
<dbReference type="EMBL" id="VSSQ01001532">
    <property type="protein sequence ID" value="MPM09125.1"/>
    <property type="molecule type" value="Genomic_DNA"/>
</dbReference>
<reference evidence="2" key="1">
    <citation type="submission" date="2019-08" db="EMBL/GenBank/DDBJ databases">
        <authorList>
            <person name="Kucharzyk K."/>
            <person name="Murdoch R.W."/>
            <person name="Higgins S."/>
            <person name="Loffler F."/>
        </authorList>
    </citation>
    <scope>NUCLEOTIDE SEQUENCE</scope>
</reference>
<evidence type="ECO:0000256" key="1">
    <source>
        <dbReference type="SAM" id="MobiDB-lite"/>
    </source>
</evidence>
<gene>
    <name evidence="2" type="ORF">SDC9_55441</name>
</gene>
<feature type="compositionally biased region" description="Basic and acidic residues" evidence="1">
    <location>
        <begin position="1"/>
        <end position="10"/>
    </location>
</feature>
<feature type="region of interest" description="Disordered" evidence="1">
    <location>
        <begin position="1"/>
        <end position="28"/>
    </location>
</feature>
<dbReference type="AlphaFoldDB" id="A0A644WYY7"/>
<feature type="compositionally biased region" description="Basic and acidic residues" evidence="1">
    <location>
        <begin position="17"/>
        <end position="28"/>
    </location>
</feature>
<comment type="caution">
    <text evidence="2">The sequence shown here is derived from an EMBL/GenBank/DDBJ whole genome shotgun (WGS) entry which is preliminary data.</text>
</comment>
<organism evidence="2">
    <name type="scientific">bioreactor metagenome</name>
    <dbReference type="NCBI Taxonomy" id="1076179"/>
    <lineage>
        <taxon>unclassified sequences</taxon>
        <taxon>metagenomes</taxon>
        <taxon>ecological metagenomes</taxon>
    </lineage>
</organism>
<evidence type="ECO:0000313" key="2">
    <source>
        <dbReference type="EMBL" id="MPM09125.1"/>
    </source>
</evidence>
<proteinExistence type="predicted"/>
<name>A0A644WYY7_9ZZZZ</name>